<protein>
    <submittedName>
        <fullName evidence="1">Uncharacterized protein</fullName>
    </submittedName>
</protein>
<dbReference type="RefSeq" id="WP_380117415.1">
    <property type="nucleotide sequence ID" value="NZ_JBHSIU010000028.1"/>
</dbReference>
<organism evidence="1 2">
    <name type="scientific">Dactylosporangium cerinum</name>
    <dbReference type="NCBI Taxonomy" id="1434730"/>
    <lineage>
        <taxon>Bacteria</taxon>
        <taxon>Bacillati</taxon>
        <taxon>Actinomycetota</taxon>
        <taxon>Actinomycetes</taxon>
        <taxon>Micromonosporales</taxon>
        <taxon>Micromonosporaceae</taxon>
        <taxon>Dactylosporangium</taxon>
    </lineage>
</organism>
<keyword evidence="2" id="KW-1185">Reference proteome</keyword>
<sequence>MLDSFPAPSTWILVESSVQGRSPFCGDNPCPGGSRQWGLPSTPTAGELQGLMGQAGWPSAGFDGDCRAKPNRTGPIPLCTARTSAHGLHIALSVVGPSGPPDRQFTVVLLVSE</sequence>
<evidence type="ECO:0000313" key="1">
    <source>
        <dbReference type="EMBL" id="MFC5000886.1"/>
    </source>
</evidence>
<dbReference type="Proteomes" id="UP001595912">
    <property type="component" value="Unassembled WGS sequence"/>
</dbReference>
<gene>
    <name evidence="1" type="ORF">ACFPIJ_23980</name>
</gene>
<name>A0ABV9W1P3_9ACTN</name>
<accession>A0ABV9W1P3</accession>
<reference evidence="2" key="1">
    <citation type="journal article" date="2019" name="Int. J. Syst. Evol. Microbiol.">
        <title>The Global Catalogue of Microorganisms (GCM) 10K type strain sequencing project: providing services to taxonomists for standard genome sequencing and annotation.</title>
        <authorList>
            <consortium name="The Broad Institute Genomics Platform"/>
            <consortium name="The Broad Institute Genome Sequencing Center for Infectious Disease"/>
            <person name="Wu L."/>
            <person name="Ma J."/>
        </authorList>
    </citation>
    <scope>NUCLEOTIDE SEQUENCE [LARGE SCALE GENOMIC DNA]</scope>
    <source>
        <strain evidence="2">CGMCC 4.7152</strain>
    </source>
</reference>
<proteinExistence type="predicted"/>
<evidence type="ECO:0000313" key="2">
    <source>
        <dbReference type="Proteomes" id="UP001595912"/>
    </source>
</evidence>
<dbReference type="EMBL" id="JBHSIU010000028">
    <property type="protein sequence ID" value="MFC5000886.1"/>
    <property type="molecule type" value="Genomic_DNA"/>
</dbReference>
<comment type="caution">
    <text evidence="1">The sequence shown here is derived from an EMBL/GenBank/DDBJ whole genome shotgun (WGS) entry which is preliminary data.</text>
</comment>